<evidence type="ECO:0000313" key="2">
    <source>
        <dbReference type="EMBL" id="AUO19601.1"/>
    </source>
</evidence>
<proteinExistence type="predicted"/>
<reference evidence="2 3" key="1">
    <citation type="submission" date="2017-04" db="EMBL/GenBank/DDBJ databases">
        <title>Monoglobus pectinilyticus 14 draft genome.</title>
        <authorList>
            <person name="Kim C."/>
            <person name="Rosendale D.I."/>
            <person name="Kelly W.J."/>
            <person name="Tannock G.W."/>
            <person name="Patchett M.L."/>
            <person name="Jordens J.Z."/>
        </authorList>
    </citation>
    <scope>NUCLEOTIDE SEQUENCE [LARGE SCALE GENOMIC DNA]</scope>
    <source>
        <strain evidence="2 3">14</strain>
    </source>
</reference>
<evidence type="ECO:0000313" key="3">
    <source>
        <dbReference type="Proteomes" id="UP000235589"/>
    </source>
</evidence>
<dbReference type="EMBL" id="CP020991">
    <property type="protein sequence ID" value="AUO19601.1"/>
    <property type="molecule type" value="Genomic_DNA"/>
</dbReference>
<dbReference type="KEGG" id="mpec:B9O19_01440"/>
<name>A0A2K9P2Y8_9FIRM</name>
<sequence>MMLKNKRQVVIINDIKSDKIEQAIFILRDNVSQNTSEVQKYFSKNRETDIVTEAQRIINSFLYPDVYSSSKRQTKPKVKNKVLVQSLLWLASSMAVVGASVLILNWLCM</sequence>
<keyword evidence="1" id="KW-0472">Membrane</keyword>
<evidence type="ECO:0000256" key="1">
    <source>
        <dbReference type="SAM" id="Phobius"/>
    </source>
</evidence>
<gene>
    <name evidence="2" type="ORF">B9O19_01440</name>
</gene>
<dbReference type="GeneID" id="98062839"/>
<keyword evidence="3" id="KW-1185">Reference proteome</keyword>
<organism evidence="2 3">
    <name type="scientific">Monoglobus pectinilyticus</name>
    <dbReference type="NCBI Taxonomy" id="1981510"/>
    <lineage>
        <taxon>Bacteria</taxon>
        <taxon>Bacillati</taxon>
        <taxon>Bacillota</taxon>
        <taxon>Clostridia</taxon>
        <taxon>Monoglobales</taxon>
        <taxon>Monoglobaceae</taxon>
        <taxon>Monoglobus</taxon>
    </lineage>
</organism>
<dbReference type="RefSeq" id="WP_154058636.1">
    <property type="nucleotide sequence ID" value="NZ_CP020991.1"/>
</dbReference>
<dbReference type="AlphaFoldDB" id="A0A2K9P2Y8"/>
<keyword evidence="1" id="KW-0812">Transmembrane</keyword>
<accession>A0A2K9P2Y8</accession>
<feature type="transmembrane region" description="Helical" evidence="1">
    <location>
        <begin position="82"/>
        <end position="107"/>
    </location>
</feature>
<dbReference type="Proteomes" id="UP000235589">
    <property type="component" value="Chromosome"/>
</dbReference>
<keyword evidence="1" id="KW-1133">Transmembrane helix</keyword>
<protein>
    <submittedName>
        <fullName evidence="2">Uncharacterized protein</fullName>
    </submittedName>
</protein>